<dbReference type="Proteomes" id="UP000596004">
    <property type="component" value="Chromosome"/>
</dbReference>
<dbReference type="SUPFAM" id="SSF48208">
    <property type="entry name" value="Six-hairpin glycosidases"/>
    <property type="match status" value="1"/>
</dbReference>
<dbReference type="Gene3D" id="1.50.10.20">
    <property type="match status" value="1"/>
</dbReference>
<dbReference type="Pfam" id="PF03190">
    <property type="entry name" value="Thioredox_DsbH"/>
    <property type="match status" value="1"/>
</dbReference>
<dbReference type="AlphaFoldDB" id="A0A7T9DKP4"/>
<organism evidence="2">
    <name type="scientific">Candidatus Iainarchaeum sp</name>
    <dbReference type="NCBI Taxonomy" id="3101447"/>
    <lineage>
        <taxon>Archaea</taxon>
        <taxon>Candidatus Iainarchaeota</taxon>
        <taxon>Candidatus Iainarchaeia</taxon>
        <taxon>Candidatus Iainarchaeales</taxon>
        <taxon>Candidatus Iainarchaeaceae</taxon>
        <taxon>Candidatus Iainarchaeum</taxon>
    </lineage>
</organism>
<evidence type="ECO:0000259" key="1">
    <source>
        <dbReference type="Pfam" id="PF03190"/>
    </source>
</evidence>
<dbReference type="PANTHER" id="PTHR42899">
    <property type="entry name" value="SPERMATOGENESIS-ASSOCIATED PROTEIN 20"/>
    <property type="match status" value="1"/>
</dbReference>
<dbReference type="EMBL" id="CP064981">
    <property type="protein sequence ID" value="QQR93086.1"/>
    <property type="molecule type" value="Genomic_DNA"/>
</dbReference>
<proteinExistence type="predicted"/>
<feature type="domain" description="Spermatogenesis-associated protein 20-like TRX" evidence="1">
    <location>
        <begin position="7"/>
        <end position="126"/>
    </location>
</feature>
<dbReference type="GO" id="GO:0005975">
    <property type="term" value="P:carbohydrate metabolic process"/>
    <property type="evidence" value="ECO:0007669"/>
    <property type="project" value="InterPro"/>
</dbReference>
<evidence type="ECO:0000313" key="2">
    <source>
        <dbReference type="EMBL" id="QQR93086.1"/>
    </source>
</evidence>
<accession>A0A7T9DKP4</accession>
<dbReference type="InterPro" id="IPR036249">
    <property type="entry name" value="Thioredoxin-like_sf"/>
</dbReference>
<gene>
    <name evidence="2" type="ORF">IPJ89_02505</name>
</gene>
<dbReference type="InterPro" id="IPR004879">
    <property type="entry name" value="Ssp411-like_TRX"/>
</dbReference>
<dbReference type="InterPro" id="IPR008928">
    <property type="entry name" value="6-hairpin_glycosidase_sf"/>
</dbReference>
<dbReference type="Gene3D" id="3.40.30.10">
    <property type="entry name" value="Glutaredoxin"/>
    <property type="match status" value="1"/>
</dbReference>
<name>A0A7T9DKP4_9ARCH</name>
<dbReference type="PIRSF" id="PIRSF006402">
    <property type="entry name" value="UCP006402_thioredoxin"/>
    <property type="match status" value="1"/>
</dbReference>
<dbReference type="InterPro" id="IPR024705">
    <property type="entry name" value="Ssp411"/>
</dbReference>
<dbReference type="PANTHER" id="PTHR42899:SF1">
    <property type="entry name" value="SPERMATOGENESIS-ASSOCIATED PROTEIN 20"/>
    <property type="match status" value="1"/>
</dbReference>
<sequence length="576" mass="66065">MNGSLAIAWRDWSKEAFEQAKKEHKPILLDLTAVWCHWCHRMDEDNYARESIIKTINEHFIPLRVDIDAFPEIANRYHMGGFPTTAFLDAFGNTMMGGTYIPPGQFDSTLEQVKQMYAHISKELPNTNADELPLMEKSANVSKELPQLTSLLSATIAEEIGHNFDADNGGFGLQPKFPLPDVVDFLLLHFMQSKEGHFRMMVEQTLHGMERLQDEEEKGFFRYAVQADWTQPHYEKMLETNAGIIRNYVHAFGVLHHEEYKRVAQEAIGYVATHLTSNEGFFFASQDADEHYYGHFLEERRNLSPPFIDQRLFCNLNAQMIHAFLEGGVYLDEKQWIRMGLRALDEVLRQCTHPTKGLLHTPHEGQIPAGLGDYVWLLHALVQAFELLQDRKYLERAEALMEECRSRLGDVVDGLFWDKAESPHDVGLLKKHDKPLQENALLCIVQHRLAFFTGKEIHRLQGEKGLRHLLRNFVPHQLGNGWMGLAVEQYLHPIEINLIGTFPEEKSLATHHALLKRFHPLKSVMFWDTQRDKAHITAKGYATQHVPVMYTCIGGACLPAMHTMEELEAAILEING</sequence>
<protein>
    <submittedName>
        <fullName evidence="2">Thioredoxin domain-containing protein</fullName>
    </submittedName>
</protein>
<reference evidence="2" key="1">
    <citation type="submission" date="2020-11" db="EMBL/GenBank/DDBJ databases">
        <title>Connecting structure to function with the recovery of over 1000 high-quality activated sludge metagenome-assembled genomes encoding full-length rRNA genes using long-read sequencing.</title>
        <authorList>
            <person name="Singleton C.M."/>
            <person name="Petriglieri F."/>
            <person name="Kristensen J.M."/>
            <person name="Kirkegaard R.H."/>
            <person name="Michaelsen T.Y."/>
            <person name="Andersen M.H."/>
            <person name="Karst S.M."/>
            <person name="Dueholm M.S."/>
            <person name="Nielsen P.H."/>
            <person name="Albertsen M."/>
        </authorList>
    </citation>
    <scope>NUCLEOTIDE SEQUENCE</scope>
    <source>
        <strain evidence="2">Fred_18-Q3-R57-64_BAT3C.431</strain>
    </source>
</reference>
<dbReference type="SUPFAM" id="SSF52833">
    <property type="entry name" value="Thioredoxin-like"/>
    <property type="match status" value="1"/>
</dbReference>